<dbReference type="Pfam" id="PF01812">
    <property type="entry name" value="5-FTHF_cyc-lig"/>
    <property type="match status" value="1"/>
</dbReference>
<protein>
    <recommendedName>
        <fullName evidence="4">5-formyltetrahydrofolate cyclo-ligase</fullName>
        <ecNumber evidence="4">6.3.3.2</ecNumber>
    </recommendedName>
</protein>
<evidence type="ECO:0000256" key="1">
    <source>
        <dbReference type="ARBA" id="ARBA00010638"/>
    </source>
</evidence>
<keyword evidence="3 4" id="KW-0067">ATP-binding</keyword>
<keyword evidence="4" id="KW-0460">Magnesium</keyword>
<comment type="caution">
    <text evidence="6">The sequence shown here is derived from an EMBL/GenBank/DDBJ whole genome shotgun (WGS) entry which is preliminary data.</text>
</comment>
<dbReference type="EC" id="6.3.3.2" evidence="4"/>
<organism evidence="6 7">
    <name type="scientific">Angustibacter luteus</name>
    <dbReference type="NCBI Taxonomy" id="658456"/>
    <lineage>
        <taxon>Bacteria</taxon>
        <taxon>Bacillati</taxon>
        <taxon>Actinomycetota</taxon>
        <taxon>Actinomycetes</taxon>
        <taxon>Kineosporiales</taxon>
        <taxon>Kineosporiaceae</taxon>
    </lineage>
</organism>
<comment type="catalytic activity">
    <reaction evidence="4">
        <text>(6S)-5-formyl-5,6,7,8-tetrahydrofolate + ATP = (6R)-5,10-methenyltetrahydrofolate + ADP + phosphate</text>
        <dbReference type="Rhea" id="RHEA:10488"/>
        <dbReference type="ChEBI" id="CHEBI:30616"/>
        <dbReference type="ChEBI" id="CHEBI:43474"/>
        <dbReference type="ChEBI" id="CHEBI:57455"/>
        <dbReference type="ChEBI" id="CHEBI:57457"/>
        <dbReference type="ChEBI" id="CHEBI:456216"/>
        <dbReference type="EC" id="6.3.3.2"/>
    </reaction>
</comment>
<dbReference type="RefSeq" id="WP_345718023.1">
    <property type="nucleotide sequence ID" value="NZ_BAABFP010000008.1"/>
</dbReference>
<dbReference type="NCBIfam" id="TIGR02727">
    <property type="entry name" value="MTHFS_bact"/>
    <property type="match status" value="1"/>
</dbReference>
<evidence type="ECO:0000256" key="3">
    <source>
        <dbReference type="ARBA" id="ARBA00022840"/>
    </source>
</evidence>
<feature type="compositionally biased region" description="Polar residues" evidence="5">
    <location>
        <begin position="1"/>
        <end position="10"/>
    </location>
</feature>
<comment type="similarity">
    <text evidence="1 4">Belongs to the 5-formyltetrahydrofolate cyclo-ligase family.</text>
</comment>
<dbReference type="InterPro" id="IPR002698">
    <property type="entry name" value="FTHF_cligase"/>
</dbReference>
<evidence type="ECO:0000256" key="4">
    <source>
        <dbReference type="RuleBase" id="RU361279"/>
    </source>
</evidence>
<feature type="region of interest" description="Disordered" evidence="5">
    <location>
        <begin position="1"/>
        <end position="44"/>
    </location>
</feature>
<name>A0ABW1JCW8_9ACTN</name>
<gene>
    <name evidence="6" type="ORF">ACFQDO_05280</name>
</gene>
<dbReference type="GO" id="GO:0030272">
    <property type="term" value="F:5-formyltetrahydrofolate cyclo-ligase activity"/>
    <property type="evidence" value="ECO:0007669"/>
    <property type="project" value="UniProtKB-EC"/>
</dbReference>
<evidence type="ECO:0000256" key="5">
    <source>
        <dbReference type="SAM" id="MobiDB-lite"/>
    </source>
</evidence>
<keyword evidence="6" id="KW-0436">Ligase</keyword>
<accession>A0ABW1JCW8</accession>
<keyword evidence="7" id="KW-1185">Reference proteome</keyword>
<keyword evidence="4" id="KW-0479">Metal-binding</keyword>
<feature type="compositionally biased region" description="Basic and acidic residues" evidence="5">
    <location>
        <begin position="33"/>
        <end position="44"/>
    </location>
</feature>
<dbReference type="EMBL" id="JBHSRD010000003">
    <property type="protein sequence ID" value="MFC6006538.1"/>
    <property type="molecule type" value="Genomic_DNA"/>
</dbReference>
<dbReference type="Gene3D" id="3.40.50.10420">
    <property type="entry name" value="NagB/RpiA/CoA transferase-like"/>
    <property type="match status" value="1"/>
</dbReference>
<dbReference type="PIRSF" id="PIRSF006806">
    <property type="entry name" value="FTHF_cligase"/>
    <property type="match status" value="1"/>
</dbReference>
<evidence type="ECO:0000313" key="7">
    <source>
        <dbReference type="Proteomes" id="UP001596189"/>
    </source>
</evidence>
<reference evidence="7" key="1">
    <citation type="journal article" date="2019" name="Int. J. Syst. Evol. Microbiol.">
        <title>The Global Catalogue of Microorganisms (GCM) 10K type strain sequencing project: providing services to taxonomists for standard genome sequencing and annotation.</title>
        <authorList>
            <consortium name="The Broad Institute Genomics Platform"/>
            <consortium name="The Broad Institute Genome Sequencing Center for Infectious Disease"/>
            <person name="Wu L."/>
            <person name="Ma J."/>
        </authorList>
    </citation>
    <scope>NUCLEOTIDE SEQUENCE [LARGE SCALE GENOMIC DNA]</scope>
    <source>
        <strain evidence="7">KACC 14249</strain>
    </source>
</reference>
<dbReference type="InterPro" id="IPR037171">
    <property type="entry name" value="NagB/RpiA_transferase-like"/>
</dbReference>
<sequence>MFITNFSPTSEQDRPGTAPSKPELRRQRRDVRRSREDTAAGADGDRLADVVESLAPVRAASTVAAFASRGDEPSTGPLLARWRAAGRRVLLPVVRPDLDLDWAVDGGERRTSAVVDVPEPTGRLLGATAIAAAAVVLVPALAVDRRGTRLGQGGGSYDRALARTAPGTLVVAVLHPGELLDDPLPREPHDRPVHVVVTVDGVAWLSSPA</sequence>
<keyword evidence="2 4" id="KW-0547">Nucleotide-binding</keyword>
<dbReference type="InterPro" id="IPR024185">
    <property type="entry name" value="FTHF_cligase-like_sf"/>
</dbReference>
<evidence type="ECO:0000313" key="6">
    <source>
        <dbReference type="EMBL" id="MFC6006538.1"/>
    </source>
</evidence>
<dbReference type="PANTHER" id="PTHR23407">
    <property type="entry name" value="ATPASE INHIBITOR/5-FORMYLTETRAHYDROFOLATE CYCLO-LIGASE"/>
    <property type="match status" value="1"/>
</dbReference>
<proteinExistence type="inferred from homology"/>
<evidence type="ECO:0000256" key="2">
    <source>
        <dbReference type="ARBA" id="ARBA00022741"/>
    </source>
</evidence>
<dbReference type="Proteomes" id="UP001596189">
    <property type="component" value="Unassembled WGS sequence"/>
</dbReference>
<dbReference type="SUPFAM" id="SSF100950">
    <property type="entry name" value="NagB/RpiA/CoA transferase-like"/>
    <property type="match status" value="1"/>
</dbReference>
<comment type="cofactor">
    <cofactor evidence="4">
        <name>Mg(2+)</name>
        <dbReference type="ChEBI" id="CHEBI:18420"/>
    </cofactor>
</comment>
<dbReference type="PANTHER" id="PTHR23407:SF1">
    <property type="entry name" value="5-FORMYLTETRAHYDROFOLATE CYCLO-LIGASE"/>
    <property type="match status" value="1"/>
</dbReference>